<evidence type="ECO:0000256" key="3">
    <source>
        <dbReference type="ARBA" id="ARBA00022475"/>
    </source>
</evidence>
<keyword evidence="4 7" id="KW-0812">Transmembrane</keyword>
<feature type="transmembrane region" description="Helical" evidence="7">
    <location>
        <begin position="246"/>
        <end position="265"/>
    </location>
</feature>
<gene>
    <name evidence="9" type="ORF">AMD00_10675</name>
</gene>
<dbReference type="STRING" id="263475.AMD00_10675"/>
<evidence type="ECO:0000256" key="4">
    <source>
        <dbReference type="ARBA" id="ARBA00022692"/>
    </source>
</evidence>
<keyword evidence="6 7" id="KW-0472">Membrane</keyword>
<feature type="transmembrane region" description="Helical" evidence="7">
    <location>
        <begin position="271"/>
        <end position="297"/>
    </location>
</feature>
<reference evidence="10" key="1">
    <citation type="submission" date="2015-08" db="EMBL/GenBank/DDBJ databases">
        <title>Fjat-10028 dsm 16317.</title>
        <authorList>
            <person name="Liu B."/>
            <person name="Wang J."/>
            <person name="Zhu Y."/>
            <person name="Liu G."/>
            <person name="Chen Q."/>
            <person name="Chen Z."/>
            <person name="Lan J."/>
            <person name="Che J."/>
            <person name="Ge C."/>
            <person name="Shi H."/>
            <person name="Pan Z."/>
            <person name="Liu X."/>
        </authorList>
    </citation>
    <scope>NUCLEOTIDE SEQUENCE [LARGE SCALE GENOMIC DNA]</scope>
    <source>
        <strain evidence="10">DSM 16317</strain>
    </source>
</reference>
<dbReference type="Proteomes" id="UP000036867">
    <property type="component" value="Unassembled WGS sequence"/>
</dbReference>
<evidence type="ECO:0000256" key="5">
    <source>
        <dbReference type="ARBA" id="ARBA00022989"/>
    </source>
</evidence>
<feature type="transmembrane region" description="Helical" evidence="7">
    <location>
        <begin position="181"/>
        <end position="200"/>
    </location>
</feature>
<evidence type="ECO:0000313" key="10">
    <source>
        <dbReference type="Proteomes" id="UP000036867"/>
    </source>
</evidence>
<keyword evidence="5 7" id="KW-1133">Transmembrane helix</keyword>
<evidence type="ECO:0000313" key="9">
    <source>
        <dbReference type="EMBL" id="KOO48872.1"/>
    </source>
</evidence>
<feature type="transmembrane region" description="Helical" evidence="7">
    <location>
        <begin position="94"/>
        <end position="112"/>
    </location>
</feature>
<evidence type="ECO:0000259" key="8">
    <source>
        <dbReference type="Pfam" id="PF00892"/>
    </source>
</evidence>
<proteinExistence type="inferred from homology"/>
<feature type="transmembrane region" description="Helical" evidence="7">
    <location>
        <begin position="124"/>
        <end position="141"/>
    </location>
</feature>
<evidence type="ECO:0000256" key="6">
    <source>
        <dbReference type="ARBA" id="ARBA00023136"/>
    </source>
</evidence>
<dbReference type="InterPro" id="IPR037185">
    <property type="entry name" value="EmrE-like"/>
</dbReference>
<comment type="similarity">
    <text evidence="2">Belongs to the EamA transporter family.</text>
</comment>
<feature type="transmembrane region" description="Helical" evidence="7">
    <location>
        <begin position="153"/>
        <end position="169"/>
    </location>
</feature>
<organism evidence="9 10">
    <name type="scientific">Viridibacillus arvi</name>
    <dbReference type="NCBI Taxonomy" id="263475"/>
    <lineage>
        <taxon>Bacteria</taxon>
        <taxon>Bacillati</taxon>
        <taxon>Bacillota</taxon>
        <taxon>Bacilli</taxon>
        <taxon>Bacillales</taxon>
        <taxon>Caryophanaceae</taxon>
        <taxon>Viridibacillus</taxon>
    </lineage>
</organism>
<feature type="transmembrane region" description="Helical" evidence="7">
    <location>
        <begin position="34"/>
        <end position="55"/>
    </location>
</feature>
<dbReference type="PANTHER" id="PTHR32322:SF18">
    <property type="entry name" value="S-ADENOSYLMETHIONINE_S-ADENOSYLHOMOCYSTEINE TRANSPORTER"/>
    <property type="match status" value="1"/>
</dbReference>
<feature type="transmembrane region" description="Helical" evidence="7">
    <location>
        <begin position="67"/>
        <end position="88"/>
    </location>
</feature>
<feature type="domain" description="EamA" evidence="8">
    <location>
        <begin position="8"/>
        <end position="138"/>
    </location>
</feature>
<dbReference type="GO" id="GO:0005886">
    <property type="term" value="C:plasma membrane"/>
    <property type="evidence" value="ECO:0007669"/>
    <property type="project" value="UniProtKB-SubCell"/>
</dbReference>
<keyword evidence="10" id="KW-1185">Reference proteome</keyword>
<evidence type="ECO:0000256" key="7">
    <source>
        <dbReference type="SAM" id="Phobius"/>
    </source>
</evidence>
<dbReference type="SUPFAM" id="SSF103481">
    <property type="entry name" value="Multidrug resistance efflux transporter EmrE"/>
    <property type="match status" value="2"/>
</dbReference>
<accession>A0A0M0LD88</accession>
<comment type="caution">
    <text evidence="9">The sequence shown here is derived from an EMBL/GenBank/DDBJ whole genome shotgun (WGS) entry which is preliminary data.</text>
</comment>
<evidence type="ECO:0000256" key="2">
    <source>
        <dbReference type="ARBA" id="ARBA00007362"/>
    </source>
</evidence>
<dbReference type="InterPro" id="IPR000620">
    <property type="entry name" value="EamA_dom"/>
</dbReference>
<dbReference type="Pfam" id="PF00892">
    <property type="entry name" value="EamA"/>
    <property type="match status" value="2"/>
</dbReference>
<feature type="transmembrane region" description="Helical" evidence="7">
    <location>
        <begin position="7"/>
        <end position="28"/>
    </location>
</feature>
<dbReference type="OrthoDB" id="4529062at2"/>
<feature type="transmembrane region" description="Helical" evidence="7">
    <location>
        <begin position="215"/>
        <end position="234"/>
    </location>
</feature>
<dbReference type="EMBL" id="LILB01000005">
    <property type="protein sequence ID" value="KOO48872.1"/>
    <property type="molecule type" value="Genomic_DNA"/>
</dbReference>
<protein>
    <recommendedName>
        <fullName evidence="8">EamA domain-containing protein</fullName>
    </recommendedName>
</protein>
<dbReference type="PANTHER" id="PTHR32322">
    <property type="entry name" value="INNER MEMBRANE TRANSPORTER"/>
    <property type="match status" value="1"/>
</dbReference>
<keyword evidence="3" id="KW-1003">Cell membrane</keyword>
<feature type="domain" description="EamA" evidence="8">
    <location>
        <begin position="150"/>
        <end position="286"/>
    </location>
</feature>
<dbReference type="InterPro" id="IPR050638">
    <property type="entry name" value="AA-Vitamin_Transporters"/>
</dbReference>
<name>A0A0M0LD88_9BACL</name>
<dbReference type="RefSeq" id="WP_053417061.1">
    <property type="nucleotide sequence ID" value="NZ_LILB01000005.1"/>
</dbReference>
<dbReference type="GeneID" id="301136560"/>
<evidence type="ECO:0000256" key="1">
    <source>
        <dbReference type="ARBA" id="ARBA00004651"/>
    </source>
</evidence>
<comment type="subcellular location">
    <subcellularLocation>
        <location evidence="1">Cell membrane</location>
        <topology evidence="1">Multi-pass membrane protein</topology>
    </subcellularLocation>
</comment>
<dbReference type="AlphaFoldDB" id="A0A0M0LD88"/>
<sequence length="314" mass="34300">MGNTKVYSILVMIMLAWGLNVTALKTLVDYLNPITMSAVRIFIAGTTVLIILALLKKTLFQRDFPWKYIVIISLLGVVCHHLFLAVGIQRTSAVKTSIILGFGPLLTALLSMAFKLSQLTYQKFSGFVLGTVGVILTVLNGAEKVGELQLGDFYIFLSILLQAFSFIFISKASKLINPMILTGYILIIGSIILFAISLIIEPGGFKDFQTINSNVILVLFASAIFATAIGHMLYNTSIKLIGAAEAAIFVNFSTIFALIGAYFLLNEPITLLQMVGCLLIMIGVVVGTSGLKFRYILQSVFSRMKSWVGTNTIK</sequence>